<dbReference type="SUPFAM" id="SSF52540">
    <property type="entry name" value="P-loop containing nucleoside triphosphate hydrolases"/>
    <property type="match status" value="2"/>
</dbReference>
<evidence type="ECO:0000256" key="6">
    <source>
        <dbReference type="ARBA" id="ARBA00022741"/>
    </source>
</evidence>
<dbReference type="Gene3D" id="1.10.20.140">
    <property type="match status" value="1"/>
</dbReference>
<sequence length="313" mass="36541">MKISKKKPVIFLFGPTASGKTDLVIDLAQKFPIEIISVDSVLVYKDCDIGSAKPSKDILSKYPHHMVDVITPNEIFTVAEFCKLSQKIIKSAHDKKRLPVFIGGSMMYFKSLLDGIHDLPEKDKNYREELDKLKKSSEKNFLYNHLKTLDPAYAKEVNENDEVRIIRALEIFKITGKPFSKIIRSNSRKNLNEEYDVFQFGIINERDILHQRIEIRLNEIIDRGLVEEAESLLKKYDIDSEHPIKRAVNYKQVFSYLNNEYNKDIFYEKALYATRQLAKRQITWLRSWDKFIKIKLNQSDNIDNAFKKVLSSL</sequence>
<evidence type="ECO:0000256" key="4">
    <source>
        <dbReference type="ARBA" id="ARBA00022679"/>
    </source>
</evidence>
<dbReference type="AlphaFoldDB" id="A0A520MVI6"/>
<evidence type="ECO:0000256" key="7">
    <source>
        <dbReference type="ARBA" id="ARBA00022840"/>
    </source>
</evidence>
<dbReference type="NCBIfam" id="TIGR00174">
    <property type="entry name" value="miaA"/>
    <property type="match status" value="1"/>
</dbReference>
<evidence type="ECO:0000256" key="2">
    <source>
        <dbReference type="ARBA" id="ARBA00003213"/>
    </source>
</evidence>
<dbReference type="PANTHER" id="PTHR11088:SF60">
    <property type="entry name" value="TRNA DIMETHYLALLYLTRANSFERASE"/>
    <property type="match status" value="1"/>
</dbReference>
<evidence type="ECO:0000313" key="15">
    <source>
        <dbReference type="Proteomes" id="UP000315498"/>
    </source>
</evidence>
<feature type="binding site" evidence="10">
    <location>
        <begin position="14"/>
        <end position="21"/>
    </location>
    <ligand>
        <name>ATP</name>
        <dbReference type="ChEBI" id="CHEBI:30616"/>
    </ligand>
</feature>
<dbReference type="GO" id="GO:0006400">
    <property type="term" value="P:tRNA modification"/>
    <property type="evidence" value="ECO:0007669"/>
    <property type="project" value="TreeGrafter"/>
</dbReference>
<dbReference type="HAMAP" id="MF_00185">
    <property type="entry name" value="IPP_trans"/>
    <property type="match status" value="1"/>
</dbReference>
<dbReference type="GO" id="GO:0005524">
    <property type="term" value="F:ATP binding"/>
    <property type="evidence" value="ECO:0007669"/>
    <property type="project" value="UniProtKB-UniRule"/>
</dbReference>
<comment type="caution">
    <text evidence="10">Lacks conserved residue(s) required for the propagation of feature annotation.</text>
</comment>
<feature type="site" description="Interaction with substrate tRNA" evidence="10">
    <location>
        <position position="105"/>
    </location>
</feature>
<feature type="region of interest" description="Interaction with substrate tRNA" evidence="10">
    <location>
        <begin position="279"/>
        <end position="286"/>
    </location>
</feature>
<dbReference type="EC" id="2.5.1.75" evidence="10"/>
<comment type="similarity">
    <text evidence="3 10 13">Belongs to the IPP transferase family.</text>
</comment>
<dbReference type="Proteomes" id="UP000315498">
    <property type="component" value="Unassembled WGS sequence"/>
</dbReference>
<feature type="binding site" evidence="10">
    <location>
        <begin position="16"/>
        <end position="21"/>
    </location>
    <ligand>
        <name>substrate</name>
    </ligand>
</feature>
<comment type="caution">
    <text evidence="14">The sequence shown here is derived from an EMBL/GenBank/DDBJ whole genome shotgun (WGS) entry which is preliminary data.</text>
</comment>
<dbReference type="Gene3D" id="3.40.50.300">
    <property type="entry name" value="P-loop containing nucleotide triphosphate hydrolases"/>
    <property type="match status" value="1"/>
</dbReference>
<comment type="subunit">
    <text evidence="10">Monomer.</text>
</comment>
<dbReference type="InterPro" id="IPR027417">
    <property type="entry name" value="P-loop_NTPase"/>
</dbReference>
<keyword evidence="8 10" id="KW-0460">Magnesium</keyword>
<accession>A0A520MVI6</accession>
<gene>
    <name evidence="10 14" type="primary">miaA</name>
    <name evidence="14" type="ORF">EVA94_01420</name>
</gene>
<comment type="function">
    <text evidence="2 10 12">Catalyzes the transfer of a dimethylallyl group onto the adenine at position 37 in tRNAs that read codons beginning with uridine, leading to the formation of N6-(dimethylallyl)adenosine (i(6)A).</text>
</comment>
<name>A0A520MVI6_9GAMM</name>
<keyword evidence="6 10" id="KW-0547">Nucleotide-binding</keyword>
<dbReference type="EMBL" id="SHBG01000008">
    <property type="protein sequence ID" value="RZO25248.1"/>
    <property type="molecule type" value="Genomic_DNA"/>
</dbReference>
<protein>
    <recommendedName>
        <fullName evidence="10">tRNA dimethylallyltransferase</fullName>
        <ecNumber evidence="10">2.5.1.75</ecNumber>
    </recommendedName>
    <alternativeName>
        <fullName evidence="10">Dimethylallyl diphosphate:tRNA dimethylallyltransferase</fullName>
        <shortName evidence="10">DMAPP:tRNA dimethylallyltransferase</shortName>
        <shortName evidence="10">DMATase</shortName>
    </alternativeName>
    <alternativeName>
        <fullName evidence="10">Isopentenyl-diphosphate:tRNA isopentenyltransferase</fullName>
        <shortName evidence="10">IPP transferase</shortName>
        <shortName evidence="10">IPPT</shortName>
        <shortName evidence="10">IPTase</shortName>
    </alternativeName>
</protein>
<reference evidence="14 15" key="1">
    <citation type="submission" date="2019-02" db="EMBL/GenBank/DDBJ databases">
        <title>Prokaryotic population dynamics and viral predation in marine succession experiment using metagenomics: the confinement effect.</title>
        <authorList>
            <person name="Haro-Moreno J.M."/>
            <person name="Rodriguez-Valera F."/>
            <person name="Lopez-Perez M."/>
        </authorList>
    </citation>
    <scope>NUCLEOTIDE SEQUENCE [LARGE SCALE GENOMIC DNA]</scope>
    <source>
        <strain evidence="14">MED-G161</strain>
    </source>
</reference>
<dbReference type="InterPro" id="IPR039657">
    <property type="entry name" value="Dimethylallyltransferase"/>
</dbReference>
<proteinExistence type="inferred from homology"/>
<keyword evidence="7 10" id="KW-0067">ATP-binding</keyword>
<feature type="site" description="Interaction with substrate tRNA" evidence="10">
    <location>
        <position position="127"/>
    </location>
</feature>
<dbReference type="Pfam" id="PF01715">
    <property type="entry name" value="IPPT"/>
    <property type="match status" value="1"/>
</dbReference>
<keyword evidence="4 10" id="KW-0808">Transferase</keyword>
<evidence type="ECO:0000256" key="5">
    <source>
        <dbReference type="ARBA" id="ARBA00022694"/>
    </source>
</evidence>
<evidence type="ECO:0000256" key="10">
    <source>
        <dbReference type="HAMAP-Rule" id="MF_00185"/>
    </source>
</evidence>
<evidence type="ECO:0000256" key="13">
    <source>
        <dbReference type="RuleBase" id="RU003785"/>
    </source>
</evidence>
<keyword evidence="5 10" id="KW-0819">tRNA processing</keyword>
<organism evidence="14 15">
    <name type="scientific">SAR86 cluster bacterium</name>
    <dbReference type="NCBI Taxonomy" id="2030880"/>
    <lineage>
        <taxon>Bacteria</taxon>
        <taxon>Pseudomonadati</taxon>
        <taxon>Pseudomonadota</taxon>
        <taxon>Gammaproteobacteria</taxon>
        <taxon>SAR86 cluster</taxon>
    </lineage>
</organism>
<dbReference type="PANTHER" id="PTHR11088">
    <property type="entry name" value="TRNA DIMETHYLALLYLTRANSFERASE"/>
    <property type="match status" value="1"/>
</dbReference>
<evidence type="ECO:0000256" key="9">
    <source>
        <dbReference type="ARBA" id="ARBA00049563"/>
    </source>
</evidence>
<comment type="cofactor">
    <cofactor evidence="1 10">
        <name>Mg(2+)</name>
        <dbReference type="ChEBI" id="CHEBI:18420"/>
    </cofactor>
</comment>
<evidence type="ECO:0000256" key="3">
    <source>
        <dbReference type="ARBA" id="ARBA00005842"/>
    </source>
</evidence>
<evidence type="ECO:0000256" key="8">
    <source>
        <dbReference type="ARBA" id="ARBA00022842"/>
    </source>
</evidence>
<evidence type="ECO:0000256" key="11">
    <source>
        <dbReference type="RuleBase" id="RU003783"/>
    </source>
</evidence>
<comment type="catalytic activity">
    <reaction evidence="9 10 11">
        <text>adenosine(37) in tRNA + dimethylallyl diphosphate = N(6)-dimethylallyladenosine(37) in tRNA + diphosphate</text>
        <dbReference type="Rhea" id="RHEA:26482"/>
        <dbReference type="Rhea" id="RHEA-COMP:10162"/>
        <dbReference type="Rhea" id="RHEA-COMP:10375"/>
        <dbReference type="ChEBI" id="CHEBI:33019"/>
        <dbReference type="ChEBI" id="CHEBI:57623"/>
        <dbReference type="ChEBI" id="CHEBI:74411"/>
        <dbReference type="ChEBI" id="CHEBI:74415"/>
        <dbReference type="EC" id="2.5.1.75"/>
    </reaction>
</comment>
<feature type="region of interest" description="Interaction with substrate tRNA" evidence="10">
    <location>
        <begin position="39"/>
        <end position="42"/>
    </location>
</feature>
<dbReference type="InterPro" id="IPR018022">
    <property type="entry name" value="IPT"/>
</dbReference>
<evidence type="ECO:0000256" key="1">
    <source>
        <dbReference type="ARBA" id="ARBA00001946"/>
    </source>
</evidence>
<evidence type="ECO:0000313" key="14">
    <source>
        <dbReference type="EMBL" id="RZO25248.1"/>
    </source>
</evidence>
<dbReference type="GO" id="GO:0052381">
    <property type="term" value="F:tRNA dimethylallyltransferase activity"/>
    <property type="evidence" value="ECO:0007669"/>
    <property type="project" value="UniProtKB-UniRule"/>
</dbReference>
<evidence type="ECO:0000256" key="12">
    <source>
        <dbReference type="RuleBase" id="RU003784"/>
    </source>
</evidence>